<name>A0A0P0A6R3_9RHOB</name>
<dbReference type="InterPro" id="IPR014825">
    <property type="entry name" value="DNA_alkylation"/>
</dbReference>
<dbReference type="SUPFAM" id="SSF48371">
    <property type="entry name" value="ARM repeat"/>
    <property type="match status" value="1"/>
</dbReference>
<dbReference type="Proteomes" id="UP000064920">
    <property type="component" value="Chromosome"/>
</dbReference>
<accession>A0A0P0A6R3</accession>
<dbReference type="AlphaFoldDB" id="A0A0P0A6R3"/>
<dbReference type="Pfam" id="PF08713">
    <property type="entry name" value="DNA_alkylation"/>
    <property type="match status" value="1"/>
</dbReference>
<organism evidence="1 2">
    <name type="scientific">Celeribacter marinus</name>
    <dbReference type="NCBI Taxonomy" id="1397108"/>
    <lineage>
        <taxon>Bacteria</taxon>
        <taxon>Pseudomonadati</taxon>
        <taxon>Pseudomonadota</taxon>
        <taxon>Alphaproteobacteria</taxon>
        <taxon>Rhodobacterales</taxon>
        <taxon>Roseobacteraceae</taxon>
        <taxon>Celeribacter</taxon>
    </lineage>
</organism>
<dbReference type="Gene3D" id="1.25.10.90">
    <property type="match status" value="1"/>
</dbReference>
<protein>
    <submittedName>
        <fullName evidence="1">DNA alkylation repair enzyme</fullName>
    </submittedName>
</protein>
<dbReference type="PATRIC" id="fig|1397108.4.peg.2496"/>
<dbReference type="OrthoDB" id="9775346at2"/>
<dbReference type="KEGG" id="cmar:IMCC12053_2441"/>
<dbReference type="RefSeq" id="WP_062219341.1">
    <property type="nucleotide sequence ID" value="NZ_CP012023.1"/>
</dbReference>
<reference evidence="1 2" key="1">
    <citation type="submission" date="2015-05" db="EMBL/GenBank/DDBJ databases">
        <authorList>
            <person name="Wang D.B."/>
            <person name="Wang M."/>
        </authorList>
    </citation>
    <scope>NUCLEOTIDE SEQUENCE [LARGE SCALE GENOMIC DNA]</scope>
    <source>
        <strain evidence="1 2">IMCC 12053</strain>
    </source>
</reference>
<sequence length="214" mass="23639">MTPQEALTALQSEADATRAADLATRFGAGDYIGVAPARLEEIARQWRQDVAFPDRLELARALWETNTHEARLMAAKLLTQARIKDDADIWAQICTWIEQADTWAQIDALGAAGGRRIAVDLSRMATVHALAASERSLDRRAALILSTPLAKLAHPSKDELNAIDDVLFWLTHALQDADKDVARAADTWVRALGKHDGKRAKMVRRVVELRKSDG</sequence>
<evidence type="ECO:0000313" key="2">
    <source>
        <dbReference type="Proteomes" id="UP000064920"/>
    </source>
</evidence>
<dbReference type="EMBL" id="CP012023">
    <property type="protein sequence ID" value="ALI56388.1"/>
    <property type="molecule type" value="Genomic_DNA"/>
</dbReference>
<gene>
    <name evidence="1" type="ORF">IMCC12053_2441</name>
</gene>
<proteinExistence type="predicted"/>
<keyword evidence="2" id="KW-1185">Reference proteome</keyword>
<dbReference type="InterPro" id="IPR016024">
    <property type="entry name" value="ARM-type_fold"/>
</dbReference>
<evidence type="ECO:0000313" key="1">
    <source>
        <dbReference type="EMBL" id="ALI56388.1"/>
    </source>
</evidence>
<dbReference type="STRING" id="1397108.IMCC12053_2441"/>